<dbReference type="AlphaFoldDB" id="A0A2A4T564"/>
<sequence>MSRSSELRERREKAIPRAVAQTTPCVIQSAKGATIIDVDGNEWIDFTGGIGVMNVGHRHEAIMSAIQEQMGQFLHSCFHVSIYESYIQLAEKLNQITPGDFEKKTMLVTTGAEAVENAIKIARSYTKRPAVLCFENAFHGRTLMGMSLTSKVTPYKTGFGPYAPEIYRVPFPYAYQMTDGDQKEANQITLKAIRKAFVNQVNPEDIAAIIFEPVQGEGGFVQADAEFFQELRELTQQYGILTICDEIQTGFGRTGSLFASGLLDIDYDMLVSAKSLAAGLPLSAVTGRTEIMDHPQVGGLGGTYAGSPIACVAALASIDLFENTDLLEQGRKGGEFLRQEFARLAEKYPLIGDIRGLGPMVAVELVEDLDSKAPAVEKTKALQAYCTDKRLSIITAGTSGNVLRILAPLNTELELLKKGIAIIEEGLEAIHAL</sequence>
<comment type="caution">
    <text evidence="7">The sequence shown here is derived from an EMBL/GenBank/DDBJ whole genome shotgun (WGS) entry which is preliminary data.</text>
</comment>
<dbReference type="GO" id="GO:0030170">
    <property type="term" value="F:pyridoxal phosphate binding"/>
    <property type="evidence" value="ECO:0007669"/>
    <property type="project" value="InterPro"/>
</dbReference>
<dbReference type="Pfam" id="PF00202">
    <property type="entry name" value="Aminotran_3"/>
    <property type="match status" value="1"/>
</dbReference>
<comment type="cofactor">
    <cofactor evidence="1">
        <name>pyridoxal 5'-phosphate</name>
        <dbReference type="ChEBI" id="CHEBI:597326"/>
    </cofactor>
</comment>
<dbReference type="FunFam" id="3.40.640.10:FF:000013">
    <property type="entry name" value="4-aminobutyrate aminotransferase"/>
    <property type="match status" value="1"/>
</dbReference>
<evidence type="ECO:0000256" key="3">
    <source>
        <dbReference type="ARBA" id="ARBA00022576"/>
    </source>
</evidence>
<dbReference type="GO" id="GO:0034386">
    <property type="term" value="F:4-aminobutyrate:2-oxoglutarate transaminase activity"/>
    <property type="evidence" value="ECO:0007669"/>
    <property type="project" value="InterPro"/>
</dbReference>
<dbReference type="Gene3D" id="3.40.640.10">
    <property type="entry name" value="Type I PLP-dependent aspartate aminotransferase-like (Major domain)"/>
    <property type="match status" value="1"/>
</dbReference>
<dbReference type="InterPro" id="IPR005814">
    <property type="entry name" value="Aminotrans_3"/>
</dbReference>
<dbReference type="InterPro" id="IPR004632">
    <property type="entry name" value="4NH2But_aminotransferase_bac"/>
</dbReference>
<dbReference type="InterPro" id="IPR015422">
    <property type="entry name" value="PyrdxlP-dep_Trfase_small"/>
</dbReference>
<evidence type="ECO:0000256" key="1">
    <source>
        <dbReference type="ARBA" id="ARBA00001933"/>
    </source>
</evidence>
<keyword evidence="3" id="KW-0032">Aminotransferase</keyword>
<name>A0A2A4T564_9DELT</name>
<dbReference type="Proteomes" id="UP000218113">
    <property type="component" value="Unassembled WGS sequence"/>
</dbReference>
<evidence type="ECO:0000313" key="7">
    <source>
        <dbReference type="EMBL" id="PCI28147.1"/>
    </source>
</evidence>
<dbReference type="GO" id="GO:0042802">
    <property type="term" value="F:identical protein binding"/>
    <property type="evidence" value="ECO:0007669"/>
    <property type="project" value="TreeGrafter"/>
</dbReference>
<dbReference type="InterPro" id="IPR015421">
    <property type="entry name" value="PyrdxlP-dep_Trfase_major"/>
</dbReference>
<evidence type="ECO:0000256" key="4">
    <source>
        <dbReference type="ARBA" id="ARBA00022679"/>
    </source>
</evidence>
<reference evidence="8" key="1">
    <citation type="submission" date="2017-08" db="EMBL/GenBank/DDBJ databases">
        <title>A dynamic microbial community with high functional redundancy inhabits the cold, oxic subseafloor aquifer.</title>
        <authorList>
            <person name="Tully B.J."/>
            <person name="Wheat C.G."/>
            <person name="Glazer B.T."/>
            <person name="Huber J.A."/>
        </authorList>
    </citation>
    <scope>NUCLEOTIDE SEQUENCE [LARGE SCALE GENOMIC DNA]</scope>
</reference>
<protein>
    <submittedName>
        <fullName evidence="7">4-aminobutyrate--2-oxoglutarate transaminase</fullName>
    </submittedName>
</protein>
<evidence type="ECO:0000256" key="2">
    <source>
        <dbReference type="ARBA" id="ARBA00008954"/>
    </source>
</evidence>
<organism evidence="7 8">
    <name type="scientific">SAR324 cluster bacterium</name>
    <dbReference type="NCBI Taxonomy" id="2024889"/>
    <lineage>
        <taxon>Bacteria</taxon>
        <taxon>Deltaproteobacteria</taxon>
        <taxon>SAR324 cluster</taxon>
    </lineage>
</organism>
<comment type="similarity">
    <text evidence="2 6">Belongs to the class-III pyridoxal-phosphate-dependent aminotransferase family.</text>
</comment>
<keyword evidence="5 6" id="KW-0663">Pyridoxal phosphate</keyword>
<dbReference type="EMBL" id="NVSR01000040">
    <property type="protein sequence ID" value="PCI28147.1"/>
    <property type="molecule type" value="Genomic_DNA"/>
</dbReference>
<gene>
    <name evidence="7" type="primary">gabT</name>
    <name evidence="7" type="ORF">COB67_06990</name>
</gene>
<keyword evidence="4" id="KW-0808">Transferase</keyword>
<dbReference type="SUPFAM" id="SSF53383">
    <property type="entry name" value="PLP-dependent transferases"/>
    <property type="match status" value="1"/>
</dbReference>
<dbReference type="GO" id="GO:0009448">
    <property type="term" value="P:gamma-aminobutyric acid metabolic process"/>
    <property type="evidence" value="ECO:0007669"/>
    <property type="project" value="InterPro"/>
</dbReference>
<dbReference type="PANTHER" id="PTHR11986">
    <property type="entry name" value="AMINOTRANSFERASE CLASS III"/>
    <property type="match status" value="1"/>
</dbReference>
<evidence type="ECO:0000256" key="5">
    <source>
        <dbReference type="ARBA" id="ARBA00022898"/>
    </source>
</evidence>
<dbReference type="NCBIfam" id="TIGR00700">
    <property type="entry name" value="GABAtrnsam"/>
    <property type="match status" value="1"/>
</dbReference>
<proteinExistence type="inferred from homology"/>
<dbReference type="CDD" id="cd00610">
    <property type="entry name" value="OAT_like"/>
    <property type="match status" value="1"/>
</dbReference>
<dbReference type="PANTHER" id="PTHR11986:SF58">
    <property type="entry name" value="LEUCINE_METHIONINE RACEMASE"/>
    <property type="match status" value="1"/>
</dbReference>
<dbReference type="InterPro" id="IPR015424">
    <property type="entry name" value="PyrdxlP-dep_Trfase"/>
</dbReference>
<dbReference type="Gene3D" id="3.90.1150.10">
    <property type="entry name" value="Aspartate Aminotransferase, domain 1"/>
    <property type="match status" value="1"/>
</dbReference>
<dbReference type="InterPro" id="IPR050103">
    <property type="entry name" value="Class-III_PLP-dep_AT"/>
</dbReference>
<evidence type="ECO:0000313" key="8">
    <source>
        <dbReference type="Proteomes" id="UP000218113"/>
    </source>
</evidence>
<accession>A0A2A4T564</accession>
<evidence type="ECO:0000256" key="6">
    <source>
        <dbReference type="RuleBase" id="RU003560"/>
    </source>
</evidence>